<protein>
    <submittedName>
        <fullName evidence="1">NAD+ synthase</fullName>
    </submittedName>
</protein>
<proteinExistence type="predicted"/>
<gene>
    <name evidence="1" type="ORF">SAMN05444126_105123</name>
</gene>
<comment type="caution">
    <text evidence="1">The sequence shown here is derived from an EMBL/GenBank/DDBJ whole genome shotgun (WGS) entry which is preliminary data.</text>
</comment>
<organism evidence="1 2">
    <name type="scientific">Salisediminibacterium halotolerans</name>
    <dbReference type="NCBI Taxonomy" id="517425"/>
    <lineage>
        <taxon>Bacteria</taxon>
        <taxon>Bacillati</taxon>
        <taxon>Bacillota</taxon>
        <taxon>Bacilli</taxon>
        <taxon>Bacillales</taxon>
        <taxon>Bacillaceae</taxon>
        <taxon>Salisediminibacterium</taxon>
    </lineage>
</organism>
<name>A0A1H9RX32_9BACI</name>
<dbReference type="AlphaFoldDB" id="A0A1H9RX32"/>
<sequence>MAFGVTKRELYEWKQEARQGEIAFLTHFWYDERFPTCTTVTKVACSDVQRLISWGRQHGLHPDWIHIREDYPHFDLLGKTQREVLKRESREDKLDELLQRIEQREGGGASGHNAE</sequence>
<accession>A0A1H9RX32</accession>
<evidence type="ECO:0000313" key="1">
    <source>
        <dbReference type="EMBL" id="SER76945.1"/>
    </source>
</evidence>
<dbReference type="EMBL" id="FOGV01000005">
    <property type="protein sequence ID" value="SER76945.1"/>
    <property type="molecule type" value="Genomic_DNA"/>
</dbReference>
<keyword evidence="2" id="KW-1185">Reference proteome</keyword>
<dbReference type="RefSeq" id="WP_093072277.1">
    <property type="nucleotide sequence ID" value="NZ_BJVE01000045.1"/>
</dbReference>
<dbReference type="Proteomes" id="UP000199318">
    <property type="component" value="Unassembled WGS sequence"/>
</dbReference>
<evidence type="ECO:0000313" key="2">
    <source>
        <dbReference type="Proteomes" id="UP000199318"/>
    </source>
</evidence>
<reference evidence="2" key="1">
    <citation type="submission" date="2016-10" db="EMBL/GenBank/DDBJ databases">
        <authorList>
            <person name="de Groot N.N."/>
        </authorList>
    </citation>
    <scope>NUCLEOTIDE SEQUENCE [LARGE SCALE GENOMIC DNA]</scope>
    <source>
        <strain evidence="2">10nlg</strain>
    </source>
</reference>
<dbReference type="OrthoDB" id="2361368at2"/>
<dbReference type="STRING" id="1464123.SAMN05444126_105123"/>